<dbReference type="SMART" id="SM00667">
    <property type="entry name" value="LisH"/>
    <property type="match status" value="1"/>
</dbReference>
<dbReference type="PANTHER" id="PTHR19288:SF46">
    <property type="entry name" value="HALOACID DEHALOGENASE-LIKE HYDROLASE DOMAIN-CONTAINING PROTEIN 2"/>
    <property type="match status" value="1"/>
</dbReference>
<proteinExistence type="inferred from homology"/>
<evidence type="ECO:0000256" key="7">
    <source>
        <dbReference type="ARBA" id="ARBA00022723"/>
    </source>
</evidence>
<dbReference type="InterPro" id="IPR023214">
    <property type="entry name" value="HAD_sf"/>
</dbReference>
<dbReference type="GO" id="GO:0016791">
    <property type="term" value="F:phosphatase activity"/>
    <property type="evidence" value="ECO:0007669"/>
    <property type="project" value="InterPro"/>
</dbReference>
<accession>A0AA35QZM3</accession>
<evidence type="ECO:0000256" key="6">
    <source>
        <dbReference type="ARBA" id="ARBA00022490"/>
    </source>
</evidence>
<feature type="domain" description="STAS" evidence="16">
    <location>
        <begin position="1"/>
        <end position="87"/>
    </location>
</feature>
<comment type="caution">
    <text evidence="17">The sequence shown here is derived from an EMBL/GenBank/DDBJ whole genome shotgun (WGS) entry which is preliminary data.</text>
</comment>
<comment type="function">
    <text evidence="11">Phosphatase that hydrolyzes imidodiphosphate, 3-phosphohistidine and 6-phospholysine. Has broad substrate specificity and can also hydrolyze inorganic diphosphate, but with lower efficiency.</text>
</comment>
<dbReference type="InterPro" id="IPR002645">
    <property type="entry name" value="STAS_dom"/>
</dbReference>
<dbReference type="Pfam" id="PF13344">
    <property type="entry name" value="Hydrolase_6"/>
    <property type="match status" value="1"/>
</dbReference>
<dbReference type="GO" id="GO:0005815">
    <property type="term" value="C:microtubule organizing center"/>
    <property type="evidence" value="ECO:0007669"/>
    <property type="project" value="InterPro"/>
</dbReference>
<keyword evidence="18" id="KW-1185">Reference proteome</keyword>
<evidence type="ECO:0000313" key="18">
    <source>
        <dbReference type="Proteomes" id="UP001174909"/>
    </source>
</evidence>
<gene>
    <name evidence="17" type="ORF">GBAR_LOCUS2145</name>
</gene>
<dbReference type="PROSITE" id="PS50801">
    <property type="entry name" value="STAS"/>
    <property type="match status" value="1"/>
</dbReference>
<comment type="subcellular location">
    <subcellularLocation>
        <location evidence="3">Cytoplasm</location>
    </subcellularLocation>
    <subcellularLocation>
        <location evidence="2">Nucleus</location>
    </subcellularLocation>
</comment>
<organism evidence="17 18">
    <name type="scientific">Geodia barretti</name>
    <name type="common">Barrett's horny sponge</name>
    <dbReference type="NCBI Taxonomy" id="519541"/>
    <lineage>
        <taxon>Eukaryota</taxon>
        <taxon>Metazoa</taxon>
        <taxon>Porifera</taxon>
        <taxon>Demospongiae</taxon>
        <taxon>Heteroscleromorpha</taxon>
        <taxon>Tetractinellida</taxon>
        <taxon>Astrophorina</taxon>
        <taxon>Geodiidae</taxon>
        <taxon>Geodia</taxon>
    </lineage>
</organism>
<keyword evidence="7" id="KW-0479">Metal-binding</keyword>
<dbReference type="InterPro" id="IPR036412">
    <property type="entry name" value="HAD-like_sf"/>
</dbReference>
<dbReference type="EC" id="3.6.1.1" evidence="5"/>
<name>A0AA35QZM3_GEOBA</name>
<evidence type="ECO:0000256" key="8">
    <source>
        <dbReference type="ARBA" id="ARBA00022801"/>
    </source>
</evidence>
<dbReference type="Pfam" id="PF09398">
    <property type="entry name" value="FOP_dimer"/>
    <property type="match status" value="1"/>
</dbReference>
<feature type="region of interest" description="Disordered" evidence="15">
    <location>
        <begin position="318"/>
        <end position="373"/>
    </location>
</feature>
<dbReference type="GO" id="GO:0005737">
    <property type="term" value="C:cytoplasm"/>
    <property type="evidence" value="ECO:0007669"/>
    <property type="project" value="UniProtKB-SubCell"/>
</dbReference>
<dbReference type="InterPro" id="IPR006594">
    <property type="entry name" value="LisH"/>
</dbReference>
<keyword evidence="8 17" id="KW-0378">Hydrolase</keyword>
<dbReference type="Proteomes" id="UP001174909">
    <property type="component" value="Unassembled WGS sequence"/>
</dbReference>
<dbReference type="AlphaFoldDB" id="A0AA35QZM3"/>
<dbReference type="EMBL" id="CASHTH010000313">
    <property type="protein sequence ID" value="CAI7997414.1"/>
    <property type="molecule type" value="Genomic_DNA"/>
</dbReference>
<keyword evidence="9" id="KW-0460">Magnesium</keyword>
<dbReference type="GO" id="GO:0004427">
    <property type="term" value="F:inorganic diphosphate phosphatase activity"/>
    <property type="evidence" value="ECO:0007669"/>
    <property type="project" value="UniProtKB-EC"/>
</dbReference>
<feature type="compositionally biased region" description="Polar residues" evidence="15">
    <location>
        <begin position="345"/>
        <end position="363"/>
    </location>
</feature>
<evidence type="ECO:0000256" key="14">
    <source>
        <dbReference type="ARBA" id="ARBA00047820"/>
    </source>
</evidence>
<evidence type="ECO:0000256" key="2">
    <source>
        <dbReference type="ARBA" id="ARBA00004123"/>
    </source>
</evidence>
<sequence length="373" mass="40462">MQAARSLGGKIRGVLLDLSGTLYIDTAPTLAAVEALNRLSEADVHIRFVTNTTKESKTALFSRLRDIGFDVSPHQIFTCLTAARALIDREGLTPHLMLEDSAMEDFAGVKCSSSKPDAVVVGLAPSQFDYEHLNTAFRYLLDGARLIAIHKSRYYKTQDGLSLGPGPFVAALENASGVAGETVGKPEPAFFNSVLDEMKCSVQETVMIAVRETLESSGVMGRLKAQIRAEVFKALEDQGGVKSQFPAEENMVINKLIKDYLQFNGYNCTCSVFLKEAGEPNEELSTDFIAQEMSLGSPQQCSIPLLYQMVDHFKNKTTMASSLPPKPHPPTTASLVNPAPITTRDLGNQLPSSSKETDASNPPTIVMEGLKLS</sequence>
<comment type="similarity">
    <text evidence="4">Belongs to the HAD-like hydrolase superfamily.</text>
</comment>
<dbReference type="InterPro" id="IPR018993">
    <property type="entry name" value="FOP_dimerisation-dom_N"/>
</dbReference>
<evidence type="ECO:0000256" key="12">
    <source>
        <dbReference type="ARBA" id="ARBA00039357"/>
    </source>
</evidence>
<evidence type="ECO:0000256" key="1">
    <source>
        <dbReference type="ARBA" id="ARBA00001946"/>
    </source>
</evidence>
<protein>
    <recommendedName>
        <fullName evidence="13">Haloacid dehalogenase-like hydrolase domain-containing protein 2</fullName>
        <ecNumber evidence="5">3.6.1.1</ecNumber>
    </recommendedName>
    <alternativeName>
        <fullName evidence="12">Phospholysine phosphohistidine inorganic pyrophosphate phosphatase</fullName>
    </alternativeName>
</protein>
<dbReference type="FunFam" id="3.40.50.1000:FF:000051">
    <property type="entry name" value="Phospholysine phosphohistidine inorganic pyrophosphate phosphatase"/>
    <property type="match status" value="1"/>
</dbReference>
<evidence type="ECO:0000313" key="17">
    <source>
        <dbReference type="EMBL" id="CAI7997414.1"/>
    </source>
</evidence>
<dbReference type="Gene3D" id="3.40.50.1000">
    <property type="entry name" value="HAD superfamily/HAD-like"/>
    <property type="match status" value="2"/>
</dbReference>
<dbReference type="GO" id="GO:0034453">
    <property type="term" value="P:microtubule anchoring"/>
    <property type="evidence" value="ECO:0007669"/>
    <property type="project" value="InterPro"/>
</dbReference>
<dbReference type="GO" id="GO:0046872">
    <property type="term" value="F:metal ion binding"/>
    <property type="evidence" value="ECO:0007669"/>
    <property type="project" value="UniProtKB-KW"/>
</dbReference>
<evidence type="ECO:0000256" key="13">
    <source>
        <dbReference type="ARBA" id="ARBA00039666"/>
    </source>
</evidence>
<keyword evidence="6" id="KW-0963">Cytoplasm</keyword>
<reference evidence="17" key="1">
    <citation type="submission" date="2023-03" db="EMBL/GenBank/DDBJ databases">
        <authorList>
            <person name="Steffen K."/>
            <person name="Cardenas P."/>
        </authorList>
    </citation>
    <scope>NUCLEOTIDE SEQUENCE</scope>
</reference>
<comment type="cofactor">
    <cofactor evidence="1">
        <name>Mg(2+)</name>
        <dbReference type="ChEBI" id="CHEBI:18420"/>
    </cofactor>
</comment>
<dbReference type="NCBIfam" id="TIGR01458">
    <property type="entry name" value="HAD-SF-IIA-hyp3"/>
    <property type="match status" value="1"/>
</dbReference>
<dbReference type="Gene3D" id="1.20.960.40">
    <property type="match status" value="1"/>
</dbReference>
<keyword evidence="10" id="KW-0539">Nucleus</keyword>
<comment type="catalytic activity">
    <reaction evidence="14">
        <text>diphosphate + H2O = 2 phosphate + H(+)</text>
        <dbReference type="Rhea" id="RHEA:24576"/>
        <dbReference type="ChEBI" id="CHEBI:15377"/>
        <dbReference type="ChEBI" id="CHEBI:15378"/>
        <dbReference type="ChEBI" id="CHEBI:33019"/>
        <dbReference type="ChEBI" id="CHEBI:43474"/>
        <dbReference type="EC" id="3.6.1.1"/>
    </reaction>
</comment>
<evidence type="ECO:0000256" key="10">
    <source>
        <dbReference type="ARBA" id="ARBA00023242"/>
    </source>
</evidence>
<evidence type="ECO:0000259" key="16">
    <source>
        <dbReference type="PROSITE" id="PS50801"/>
    </source>
</evidence>
<evidence type="ECO:0000256" key="15">
    <source>
        <dbReference type="SAM" id="MobiDB-lite"/>
    </source>
</evidence>
<dbReference type="GO" id="GO:0005634">
    <property type="term" value="C:nucleus"/>
    <property type="evidence" value="ECO:0007669"/>
    <property type="project" value="UniProtKB-SubCell"/>
</dbReference>
<evidence type="ECO:0000256" key="5">
    <source>
        <dbReference type="ARBA" id="ARBA00012146"/>
    </source>
</evidence>
<dbReference type="PROSITE" id="PS50896">
    <property type="entry name" value="LISH"/>
    <property type="match status" value="1"/>
</dbReference>
<evidence type="ECO:0000256" key="4">
    <source>
        <dbReference type="ARBA" id="ARBA00007958"/>
    </source>
</evidence>
<evidence type="ECO:0000256" key="11">
    <source>
        <dbReference type="ARBA" id="ARBA00037258"/>
    </source>
</evidence>
<dbReference type="SUPFAM" id="SSF56784">
    <property type="entry name" value="HAD-like"/>
    <property type="match status" value="1"/>
</dbReference>
<dbReference type="InterPro" id="IPR006355">
    <property type="entry name" value="LHPP/HDHD2"/>
</dbReference>
<evidence type="ECO:0000256" key="9">
    <source>
        <dbReference type="ARBA" id="ARBA00022842"/>
    </source>
</evidence>
<dbReference type="PANTHER" id="PTHR19288">
    <property type="entry name" value="4-NITROPHENYLPHOSPHATASE-RELATED"/>
    <property type="match status" value="1"/>
</dbReference>
<evidence type="ECO:0000256" key="3">
    <source>
        <dbReference type="ARBA" id="ARBA00004496"/>
    </source>
</evidence>
<dbReference type="InterPro" id="IPR006357">
    <property type="entry name" value="HAD-SF_hydro_IIA"/>
</dbReference>